<keyword evidence="1" id="KW-1133">Transmembrane helix</keyword>
<keyword evidence="1" id="KW-0472">Membrane</keyword>
<dbReference type="GO" id="GO:0035556">
    <property type="term" value="P:intracellular signal transduction"/>
    <property type="evidence" value="ECO:0007669"/>
    <property type="project" value="InterPro"/>
</dbReference>
<dbReference type="InterPro" id="IPR001054">
    <property type="entry name" value="A/G_cyclase"/>
</dbReference>
<feature type="transmembrane region" description="Helical" evidence="1">
    <location>
        <begin position="12"/>
        <end position="32"/>
    </location>
</feature>
<dbReference type="EMBL" id="VORB01000001">
    <property type="protein sequence ID" value="TXC85166.1"/>
    <property type="molecule type" value="Genomic_DNA"/>
</dbReference>
<gene>
    <name evidence="3" type="ORF">FRX97_00665</name>
</gene>
<evidence type="ECO:0000259" key="2">
    <source>
        <dbReference type="PROSITE" id="PS50125"/>
    </source>
</evidence>
<protein>
    <submittedName>
        <fullName evidence="3">Adenylate/guanylate cyclase domain-containing protein</fullName>
    </submittedName>
</protein>
<dbReference type="GO" id="GO:0009190">
    <property type="term" value="P:cyclic nucleotide biosynthetic process"/>
    <property type="evidence" value="ECO:0007669"/>
    <property type="project" value="InterPro"/>
</dbReference>
<feature type="transmembrane region" description="Helical" evidence="1">
    <location>
        <begin position="38"/>
        <end position="57"/>
    </location>
</feature>
<sequence length="334" mass="38683">MSIFLSKLLGRCIQTGIIGVLISLVCLLIAWNTYRHEHIIYGFILGFCIGLVELYVLRRFKLKANLLKLFARLLLYSLTILVIVIFFGTVLLWFKGNDYNLEATEKDVMLTVVQSVVVAFSIGLFLQLEAIVGVRILSQYLLGRYIRPKEERRFFMFIDLNDSTSINERIGNRAYYKLLNDFFRDLSLPVFESDAQIYKYVGDEIILSWPFKKGVKNSNCLKLYFNFLFNIYKNRHLYVEKYGFMPTFKAALHVGEVIVAQVGDLKKEIAFNGDALNTCAKIMEHCKPFGQGFLISEECFLTLDHISSYNFQLYPNVKLSGKEDEYNLYAVLRK</sequence>
<dbReference type="PROSITE" id="PS50125">
    <property type="entry name" value="GUANYLATE_CYCLASE_2"/>
    <property type="match status" value="1"/>
</dbReference>
<dbReference type="InterPro" id="IPR029787">
    <property type="entry name" value="Nucleotide_cyclase"/>
</dbReference>
<evidence type="ECO:0000256" key="1">
    <source>
        <dbReference type="SAM" id="Phobius"/>
    </source>
</evidence>
<feature type="transmembrane region" description="Helical" evidence="1">
    <location>
        <begin position="69"/>
        <end position="94"/>
    </location>
</feature>
<dbReference type="AlphaFoldDB" id="A0A5C6VL97"/>
<feature type="transmembrane region" description="Helical" evidence="1">
    <location>
        <begin position="114"/>
        <end position="137"/>
    </location>
</feature>
<name>A0A5C6VL97_9FLAO</name>
<evidence type="ECO:0000313" key="4">
    <source>
        <dbReference type="Proteomes" id="UP000321168"/>
    </source>
</evidence>
<dbReference type="CDD" id="cd07302">
    <property type="entry name" value="CHD"/>
    <property type="match status" value="1"/>
</dbReference>
<dbReference type="Proteomes" id="UP000321168">
    <property type="component" value="Unassembled WGS sequence"/>
</dbReference>
<dbReference type="GO" id="GO:0004016">
    <property type="term" value="F:adenylate cyclase activity"/>
    <property type="evidence" value="ECO:0007669"/>
    <property type="project" value="UniProtKB-ARBA"/>
</dbReference>
<proteinExistence type="predicted"/>
<reference evidence="3 4" key="1">
    <citation type="submission" date="2019-08" db="EMBL/GenBank/DDBJ databases">
        <title>Genome of Luteibaculum oceani JCM 18817.</title>
        <authorList>
            <person name="Bowman J.P."/>
        </authorList>
    </citation>
    <scope>NUCLEOTIDE SEQUENCE [LARGE SCALE GENOMIC DNA]</scope>
    <source>
        <strain evidence="3 4">JCM 18817</strain>
    </source>
</reference>
<comment type="caution">
    <text evidence="3">The sequence shown here is derived from an EMBL/GenBank/DDBJ whole genome shotgun (WGS) entry which is preliminary data.</text>
</comment>
<accession>A0A5C6VL97</accession>
<evidence type="ECO:0000313" key="3">
    <source>
        <dbReference type="EMBL" id="TXC85166.1"/>
    </source>
</evidence>
<dbReference type="OrthoDB" id="9768499at2"/>
<feature type="domain" description="Guanylate cyclase" evidence="2">
    <location>
        <begin position="154"/>
        <end position="283"/>
    </location>
</feature>
<keyword evidence="4" id="KW-1185">Reference proteome</keyword>
<dbReference type="RefSeq" id="WP_147012336.1">
    <property type="nucleotide sequence ID" value="NZ_VORB01000001.1"/>
</dbReference>
<organism evidence="3 4">
    <name type="scientific">Luteibaculum oceani</name>
    <dbReference type="NCBI Taxonomy" id="1294296"/>
    <lineage>
        <taxon>Bacteria</taxon>
        <taxon>Pseudomonadati</taxon>
        <taxon>Bacteroidota</taxon>
        <taxon>Flavobacteriia</taxon>
        <taxon>Flavobacteriales</taxon>
        <taxon>Luteibaculaceae</taxon>
        <taxon>Luteibaculum</taxon>
    </lineage>
</organism>
<keyword evidence="1" id="KW-0812">Transmembrane</keyword>
<dbReference type="SUPFAM" id="SSF55073">
    <property type="entry name" value="Nucleotide cyclase"/>
    <property type="match status" value="1"/>
</dbReference>
<dbReference type="Gene3D" id="3.30.70.1230">
    <property type="entry name" value="Nucleotide cyclase"/>
    <property type="match status" value="1"/>
</dbReference>